<dbReference type="PIRSF" id="PIRSF036893">
    <property type="entry name" value="Lipocalin_ApoD"/>
    <property type="match status" value="1"/>
</dbReference>
<dbReference type="InterPro" id="IPR022271">
    <property type="entry name" value="Lipocalin_ApoD"/>
</dbReference>
<dbReference type="GeneID" id="110978613"/>
<organism evidence="4 5">
    <name type="scientific">Acanthaster planci</name>
    <name type="common">Crown-of-thorns starfish</name>
    <dbReference type="NCBI Taxonomy" id="133434"/>
    <lineage>
        <taxon>Eukaryota</taxon>
        <taxon>Metazoa</taxon>
        <taxon>Echinodermata</taxon>
        <taxon>Eleutherozoa</taxon>
        <taxon>Asterozoa</taxon>
        <taxon>Asteroidea</taxon>
        <taxon>Valvatacea</taxon>
        <taxon>Valvatida</taxon>
        <taxon>Acanthasteridae</taxon>
        <taxon>Acanthaster</taxon>
    </lineage>
</organism>
<dbReference type="FunFam" id="2.40.128.20:FF:000027">
    <property type="entry name" value="Predicted protein"/>
    <property type="match status" value="1"/>
</dbReference>
<dbReference type="CDD" id="cd19438">
    <property type="entry name" value="lipocalin_Blc-like"/>
    <property type="match status" value="1"/>
</dbReference>
<evidence type="ECO:0000256" key="1">
    <source>
        <dbReference type="ARBA" id="ARBA00006889"/>
    </source>
</evidence>
<feature type="chain" id="PRO_5034413378" evidence="2">
    <location>
        <begin position="17"/>
        <end position="185"/>
    </location>
</feature>
<dbReference type="RefSeq" id="XP_022089427.1">
    <property type="nucleotide sequence ID" value="XM_022233735.1"/>
</dbReference>
<dbReference type="Gene3D" id="2.40.128.20">
    <property type="match status" value="1"/>
</dbReference>
<dbReference type="PANTHER" id="PTHR37437:SF1">
    <property type="entry name" value="LIPOCALIN-RELATED PROTEIN"/>
    <property type="match status" value="1"/>
</dbReference>
<evidence type="ECO:0000256" key="2">
    <source>
        <dbReference type="PIRNR" id="PIRNR036893"/>
    </source>
</evidence>
<dbReference type="PANTHER" id="PTHR37437">
    <property type="entry name" value="LIPOCALIN-RELATED PROTEIN-RELATED"/>
    <property type="match status" value="1"/>
</dbReference>
<evidence type="ECO:0000313" key="4">
    <source>
        <dbReference type="Proteomes" id="UP000694845"/>
    </source>
</evidence>
<dbReference type="KEGG" id="aplc:110978613"/>
<evidence type="ECO:0000259" key="3">
    <source>
        <dbReference type="Pfam" id="PF08212"/>
    </source>
</evidence>
<dbReference type="SUPFAM" id="SSF50814">
    <property type="entry name" value="Lipocalins"/>
    <property type="match status" value="1"/>
</dbReference>
<dbReference type="AlphaFoldDB" id="A0A8B7YA47"/>
<dbReference type="Proteomes" id="UP000694845">
    <property type="component" value="Unplaced"/>
</dbReference>
<dbReference type="InterPro" id="IPR012674">
    <property type="entry name" value="Calycin"/>
</dbReference>
<reference evidence="5" key="1">
    <citation type="submission" date="2025-08" db="UniProtKB">
        <authorList>
            <consortium name="RefSeq"/>
        </authorList>
    </citation>
    <scope>IDENTIFICATION</scope>
</reference>
<dbReference type="OrthoDB" id="565904at2759"/>
<dbReference type="Pfam" id="PF08212">
    <property type="entry name" value="Lipocalin_2"/>
    <property type="match status" value="1"/>
</dbReference>
<comment type="similarity">
    <text evidence="1 2">Belongs to the calycin superfamily. Lipocalin family.</text>
</comment>
<accession>A0A8B7YA47</accession>
<name>A0A8B7YA47_ACAPL</name>
<dbReference type="OMA" id="VPECKYL"/>
<sequence length="185" mass="20656">MLSLVILAVFVTSSSALGTVPELDPAMYLGRWYQMYTNGWTNLFSNLPNPQCVTATYGAINATYISVLNHNYNLEGQESSITGYAFVPDVREPGKLKVSLEGVPIVGDYWVFKLGPIVNNQYEYSLITDGEATMQLFVLARDPVEFNAKYDAEVQEYITLTGFTVGLKKYEPVPQVPECKYLPMP</sequence>
<proteinExistence type="inferred from homology"/>
<keyword evidence="2" id="KW-0732">Signal</keyword>
<evidence type="ECO:0000313" key="5">
    <source>
        <dbReference type="RefSeq" id="XP_022089427.1"/>
    </source>
</evidence>
<keyword evidence="4" id="KW-1185">Reference proteome</keyword>
<feature type="signal peptide" evidence="2">
    <location>
        <begin position="1"/>
        <end position="16"/>
    </location>
</feature>
<protein>
    <submittedName>
        <fullName evidence="5">Apolipoprotein D-like</fullName>
    </submittedName>
</protein>
<dbReference type="InterPro" id="IPR047202">
    <property type="entry name" value="Lipocalin_Blc-like_dom"/>
</dbReference>
<dbReference type="InterPro" id="IPR000566">
    <property type="entry name" value="Lipocln_cytosolic_FA-bd_dom"/>
</dbReference>
<gene>
    <name evidence="5" type="primary">LOC110978613</name>
</gene>
<feature type="domain" description="Lipocalin/cytosolic fatty-acid binding" evidence="3">
    <location>
        <begin position="25"/>
        <end position="151"/>
    </location>
</feature>